<evidence type="ECO:0000256" key="4">
    <source>
        <dbReference type="ARBA" id="ARBA00022729"/>
    </source>
</evidence>
<evidence type="ECO:0000256" key="9">
    <source>
        <dbReference type="ARBA" id="ARBA00023326"/>
    </source>
</evidence>
<dbReference type="GO" id="GO:0031222">
    <property type="term" value="P:arabinan catabolic process"/>
    <property type="evidence" value="ECO:0007669"/>
    <property type="project" value="TreeGrafter"/>
</dbReference>
<dbReference type="PROSITE" id="PS51820">
    <property type="entry name" value="PA14"/>
    <property type="match status" value="1"/>
</dbReference>
<evidence type="ECO:0000313" key="13">
    <source>
        <dbReference type="EMBL" id="KAJ5716703.1"/>
    </source>
</evidence>
<comment type="similarity">
    <text evidence="2">Belongs to the glycosyl hydrolase 3 family.</text>
</comment>
<dbReference type="GO" id="GO:0045493">
    <property type="term" value="P:xylan catabolic process"/>
    <property type="evidence" value="ECO:0007669"/>
    <property type="project" value="UniProtKB-KW"/>
</dbReference>
<organism evidence="13 14">
    <name type="scientific">Penicillium malachiteum</name>
    <dbReference type="NCBI Taxonomy" id="1324776"/>
    <lineage>
        <taxon>Eukaryota</taxon>
        <taxon>Fungi</taxon>
        <taxon>Dikarya</taxon>
        <taxon>Ascomycota</taxon>
        <taxon>Pezizomycotina</taxon>
        <taxon>Eurotiomycetes</taxon>
        <taxon>Eurotiomycetidae</taxon>
        <taxon>Eurotiales</taxon>
        <taxon>Aspergillaceae</taxon>
        <taxon>Penicillium</taxon>
    </lineage>
</organism>
<dbReference type="InterPro" id="IPR001764">
    <property type="entry name" value="Glyco_hydro_3_N"/>
</dbReference>
<dbReference type="InterPro" id="IPR013783">
    <property type="entry name" value="Ig-like_fold"/>
</dbReference>
<dbReference type="InterPro" id="IPR017853">
    <property type="entry name" value="GH"/>
</dbReference>
<dbReference type="PANTHER" id="PTHR42721">
    <property type="entry name" value="SUGAR HYDROLASE-RELATED"/>
    <property type="match status" value="1"/>
</dbReference>
<dbReference type="Pfam" id="PF01915">
    <property type="entry name" value="Glyco_hydro_3_C"/>
    <property type="match status" value="1"/>
</dbReference>
<dbReference type="Pfam" id="PF07691">
    <property type="entry name" value="PA14"/>
    <property type="match status" value="1"/>
</dbReference>
<dbReference type="AlphaFoldDB" id="A0AAD6HHU6"/>
<evidence type="ECO:0000256" key="5">
    <source>
        <dbReference type="ARBA" id="ARBA00022801"/>
    </source>
</evidence>
<keyword evidence="6" id="KW-0325">Glycoprotein</keyword>
<dbReference type="InterPro" id="IPR044993">
    <property type="entry name" value="BXL"/>
</dbReference>
<keyword evidence="3" id="KW-0858">Xylan degradation</keyword>
<accession>A0AAD6HHU6</accession>
<dbReference type="GO" id="GO:0009044">
    <property type="term" value="F:xylan 1,4-beta-xylosidase activity"/>
    <property type="evidence" value="ECO:0007669"/>
    <property type="project" value="UniProtKB-EC"/>
</dbReference>
<dbReference type="SUPFAM" id="SSF51445">
    <property type="entry name" value="(Trans)glycosidases"/>
    <property type="match status" value="1"/>
</dbReference>
<reference evidence="13" key="2">
    <citation type="submission" date="2023-01" db="EMBL/GenBank/DDBJ databases">
        <authorList>
            <person name="Petersen C."/>
        </authorList>
    </citation>
    <scope>NUCLEOTIDE SEQUENCE</scope>
    <source>
        <strain evidence="13">IBT 17514</strain>
    </source>
</reference>
<keyword evidence="9" id="KW-0624">Polysaccharide degradation</keyword>
<comment type="catalytic activity">
    <reaction evidence="10">
        <text>Hydrolysis of (1-&gt;4)-beta-D-xylans, to remove successive D-xylose residues from the non-reducing termini.</text>
        <dbReference type="EC" id="3.2.1.37"/>
    </reaction>
</comment>
<gene>
    <name evidence="13" type="ORF">N7493_008614</name>
</gene>
<evidence type="ECO:0000256" key="10">
    <source>
        <dbReference type="ARBA" id="ARBA00024574"/>
    </source>
</evidence>
<dbReference type="Pfam" id="PF14310">
    <property type="entry name" value="Fn3-like"/>
    <property type="match status" value="1"/>
</dbReference>
<evidence type="ECO:0000256" key="1">
    <source>
        <dbReference type="ARBA" id="ARBA00004851"/>
    </source>
</evidence>
<dbReference type="SUPFAM" id="SSF56988">
    <property type="entry name" value="Anthrax protective antigen"/>
    <property type="match status" value="1"/>
</dbReference>
<evidence type="ECO:0000256" key="11">
    <source>
        <dbReference type="ARBA" id="ARBA00026107"/>
    </source>
</evidence>
<dbReference type="PRINTS" id="PR00133">
    <property type="entry name" value="GLHYDRLASE3"/>
</dbReference>
<sequence length="939" mass="102089">MTIPELVLQMHLMFADNIIGPNSDNALYDQAMEAAPGAPVGIMHDWYPTNTSQYNDLQKLNAEKSRIYIPFMQTGECLHGVGSFKQSMFPQAISMAASFDTNLVHRVGRAIATEARSIGIHACFAPVLDLAKEPRWGRVQEDWGEDMVLTSHMGVAYASGLSKNSTWGDPDAVVPVMKHFAAHGSPQAGHNAAPFMGYGTREVLQEMLMPFKAAVDLGGVRGVMMAYSEFDDVPSSVNPLLYQALEDWGYDGLITADDAGTGDEEFNPSTTFPSNPLESGLEIELLTQPTIVEIGLEMLLSTHLVTSSVADTIAQWHNAGGIIQYYDFPLSEYVEDTVALVSNGTLTLSQLQALAKRVLSVKYDLNLFENPYIAEDIDIQAITESHVPLTLEAAQKAIVLLENNNSTLPLQPDKQGIKNIALIGPFADTLNYGDYSGQFGGYPVRNASTIREGLTKHLESNFPDTKLLTSWGANSWSYNGQYNIPPYLLSVNGTAGGLQATYYATTNFTDPQVEKIETPSLDWGLYPPNGLPSNNFSAIWEGDLEVPVETETNGSMGVAVYANTSAKLYIDGKLHVDIPATTTGTILSDIPGLAFTEVNSTIPPEGSSSFQFQKNATHRIRLEYQAWNYVQKFENVNSLNAQVLLFWNLVDPVHAVDQAVAVAQKSDVVVLALGANWNSDGESGDRATLGFSPNQNVEFLIAILAEAIYALDKPVVLVLQGGRPFAVPEYYNRSAAVLNTFFPGQSGGQAISDAIFGVINPGGRVPISVPFNVGALPSFYNYKPSFPRDYTDIPYLPLYPFGYGLSYTNFTTSNFSATVKDSSHVLGDGEFDAGSNITFSLTLTNSGNVAGSYVPQVYQLGRVSSITRPMKQLVAFKRVYLDPGESQVVTMDLDVSRYLVILDRSYTWAVERGEYTFALLENGGSGAGTSVNITLNCVG</sequence>
<dbReference type="InterPro" id="IPR037524">
    <property type="entry name" value="PA14/GLEYA"/>
</dbReference>
<keyword evidence="5" id="KW-0378">Hydrolase</keyword>
<evidence type="ECO:0000256" key="7">
    <source>
        <dbReference type="ARBA" id="ARBA00023277"/>
    </source>
</evidence>
<proteinExistence type="inferred from homology"/>
<dbReference type="Pfam" id="PF00933">
    <property type="entry name" value="Glyco_hydro_3"/>
    <property type="match status" value="1"/>
</dbReference>
<evidence type="ECO:0000256" key="3">
    <source>
        <dbReference type="ARBA" id="ARBA00022651"/>
    </source>
</evidence>
<keyword evidence="14" id="KW-1185">Reference proteome</keyword>
<dbReference type="EC" id="3.2.1.37" evidence="11"/>
<dbReference type="InterPro" id="IPR036881">
    <property type="entry name" value="Glyco_hydro_3_C_sf"/>
</dbReference>
<dbReference type="Gene3D" id="2.60.40.10">
    <property type="entry name" value="Immunoglobulins"/>
    <property type="match status" value="1"/>
</dbReference>
<reference evidence="13" key="1">
    <citation type="journal article" date="2023" name="IMA Fungus">
        <title>Comparative genomic study of the Penicillium genus elucidates a diverse pangenome and 15 lateral gene transfer events.</title>
        <authorList>
            <person name="Petersen C."/>
            <person name="Sorensen T."/>
            <person name="Nielsen M.R."/>
            <person name="Sondergaard T.E."/>
            <person name="Sorensen J.L."/>
            <person name="Fitzpatrick D.A."/>
            <person name="Frisvad J.C."/>
            <person name="Nielsen K.L."/>
        </authorList>
    </citation>
    <scope>NUCLEOTIDE SEQUENCE</scope>
    <source>
        <strain evidence="13">IBT 17514</strain>
    </source>
</reference>
<name>A0AAD6HHU6_9EURO</name>
<keyword evidence="7" id="KW-0119">Carbohydrate metabolism</keyword>
<dbReference type="Gene3D" id="3.40.50.1700">
    <property type="entry name" value="Glycoside hydrolase family 3 C-terminal domain"/>
    <property type="match status" value="2"/>
</dbReference>
<protein>
    <recommendedName>
        <fullName evidence="11">xylan 1,4-beta-xylosidase</fullName>
        <ecNumber evidence="11">3.2.1.37</ecNumber>
    </recommendedName>
</protein>
<dbReference type="SUPFAM" id="SSF52279">
    <property type="entry name" value="Beta-D-glucan exohydrolase, C-terminal domain"/>
    <property type="match status" value="1"/>
</dbReference>
<dbReference type="PANTHER" id="PTHR42721:SF3">
    <property type="entry name" value="BETA-D-XYLOSIDASE 5-RELATED"/>
    <property type="match status" value="1"/>
</dbReference>
<comment type="pathway">
    <text evidence="1">Glycan degradation; xylan degradation.</text>
</comment>
<dbReference type="InterPro" id="IPR011658">
    <property type="entry name" value="PA14_dom"/>
</dbReference>
<keyword evidence="4" id="KW-0732">Signal</keyword>
<evidence type="ECO:0000313" key="14">
    <source>
        <dbReference type="Proteomes" id="UP001215712"/>
    </source>
</evidence>
<dbReference type="SMART" id="SM01217">
    <property type="entry name" value="Fn3_like"/>
    <property type="match status" value="1"/>
</dbReference>
<dbReference type="InterPro" id="IPR036962">
    <property type="entry name" value="Glyco_hydro_3_N_sf"/>
</dbReference>
<dbReference type="GO" id="GO:0046556">
    <property type="term" value="F:alpha-L-arabinofuranosidase activity"/>
    <property type="evidence" value="ECO:0007669"/>
    <property type="project" value="TreeGrafter"/>
</dbReference>
<comment type="caution">
    <text evidence="13">The sequence shown here is derived from an EMBL/GenBank/DDBJ whole genome shotgun (WGS) entry which is preliminary data.</text>
</comment>
<dbReference type="Gene3D" id="3.20.20.300">
    <property type="entry name" value="Glycoside hydrolase, family 3, N-terminal domain"/>
    <property type="match status" value="1"/>
</dbReference>
<dbReference type="InterPro" id="IPR026891">
    <property type="entry name" value="Fn3-like"/>
</dbReference>
<dbReference type="InterPro" id="IPR002772">
    <property type="entry name" value="Glyco_hydro_3_C"/>
</dbReference>
<dbReference type="EMBL" id="JAQJAN010000012">
    <property type="protein sequence ID" value="KAJ5716703.1"/>
    <property type="molecule type" value="Genomic_DNA"/>
</dbReference>
<evidence type="ECO:0000256" key="2">
    <source>
        <dbReference type="ARBA" id="ARBA00005336"/>
    </source>
</evidence>
<keyword evidence="8" id="KW-0326">Glycosidase</keyword>
<evidence type="ECO:0000259" key="12">
    <source>
        <dbReference type="PROSITE" id="PS51820"/>
    </source>
</evidence>
<evidence type="ECO:0000256" key="8">
    <source>
        <dbReference type="ARBA" id="ARBA00023295"/>
    </source>
</evidence>
<evidence type="ECO:0000256" key="6">
    <source>
        <dbReference type="ARBA" id="ARBA00023180"/>
    </source>
</evidence>
<dbReference type="Proteomes" id="UP001215712">
    <property type="component" value="Unassembled WGS sequence"/>
</dbReference>
<feature type="domain" description="PA14" evidence="12">
    <location>
        <begin position="493"/>
        <end position="664"/>
    </location>
</feature>